<protein>
    <submittedName>
        <fullName evidence="1">Uncharacterized protein</fullName>
    </submittedName>
</protein>
<accession>A0A6I3SJI8</accession>
<evidence type="ECO:0000313" key="2">
    <source>
        <dbReference type="Proteomes" id="UP000430670"/>
    </source>
</evidence>
<dbReference type="OrthoDB" id="9873808at2"/>
<dbReference type="RefSeq" id="WP_155476145.1">
    <property type="nucleotide sequence ID" value="NZ_WNKU01000008.1"/>
</dbReference>
<dbReference type="Proteomes" id="UP000430670">
    <property type="component" value="Unassembled WGS sequence"/>
</dbReference>
<sequence length="93" mass="10123">MDTLMELKKKVELSGGSPETVQAFRETLTETKKAQRQALRDVAAAAAKLAMDAPASENGLVSISLTDLNKLCEELVTLNQIDKDLNDVGEFED</sequence>
<dbReference type="AlphaFoldDB" id="A0A6I3SJI8"/>
<reference evidence="1 2" key="1">
    <citation type="submission" date="2019-11" db="EMBL/GenBank/DDBJ databases">
        <title>Whole-genome sequence of a the green, strictly anaerobic photosynthetic bacterium Heliobacillus mobilis DSM 6151.</title>
        <authorList>
            <person name="Kyndt J.A."/>
            <person name="Meyer T.E."/>
        </authorList>
    </citation>
    <scope>NUCLEOTIDE SEQUENCE [LARGE SCALE GENOMIC DNA]</scope>
    <source>
        <strain evidence="1 2">DSM 6151</strain>
    </source>
</reference>
<proteinExistence type="predicted"/>
<name>A0A6I3SJI8_HELMO</name>
<dbReference type="EMBL" id="WNKU01000008">
    <property type="protein sequence ID" value="MTV49040.1"/>
    <property type="molecule type" value="Genomic_DNA"/>
</dbReference>
<gene>
    <name evidence="1" type="ORF">GJ688_08620</name>
</gene>
<organism evidence="1 2">
    <name type="scientific">Heliobacterium mobile</name>
    <name type="common">Heliobacillus mobilis</name>
    <dbReference type="NCBI Taxonomy" id="28064"/>
    <lineage>
        <taxon>Bacteria</taxon>
        <taxon>Bacillati</taxon>
        <taxon>Bacillota</taxon>
        <taxon>Clostridia</taxon>
        <taxon>Eubacteriales</taxon>
        <taxon>Heliobacteriaceae</taxon>
        <taxon>Heliobacterium</taxon>
    </lineage>
</organism>
<comment type="caution">
    <text evidence="1">The sequence shown here is derived from an EMBL/GenBank/DDBJ whole genome shotgun (WGS) entry which is preliminary data.</text>
</comment>
<evidence type="ECO:0000313" key="1">
    <source>
        <dbReference type="EMBL" id="MTV49040.1"/>
    </source>
</evidence>
<keyword evidence="2" id="KW-1185">Reference proteome</keyword>